<evidence type="ECO:0000313" key="5">
    <source>
        <dbReference type="EMBL" id="MCY6484288.1"/>
    </source>
</evidence>
<keyword evidence="1" id="KW-0540">Nuclease</keyword>
<dbReference type="SUPFAM" id="SSF53098">
    <property type="entry name" value="Ribonuclease H-like"/>
    <property type="match status" value="1"/>
</dbReference>
<keyword evidence="6" id="KW-1185">Reference proteome</keyword>
<keyword evidence="3 5" id="KW-0269">Exonuclease</keyword>
<evidence type="ECO:0000256" key="1">
    <source>
        <dbReference type="ARBA" id="ARBA00022722"/>
    </source>
</evidence>
<dbReference type="RefSeq" id="WP_268040559.1">
    <property type="nucleotide sequence ID" value="NZ_JAPQER010000002.1"/>
</dbReference>
<keyword evidence="2" id="KW-0378">Hydrolase</keyword>
<proteinExistence type="predicted"/>
<protein>
    <submittedName>
        <fullName evidence="5">Exonuclease domain-containing protein</fullName>
    </submittedName>
</protein>
<gene>
    <name evidence="5" type="ORF">OW763_07955</name>
</gene>
<reference evidence="5" key="1">
    <citation type="submission" date="2022-12" db="EMBL/GenBank/DDBJ databases">
        <authorList>
            <person name="Wang J."/>
        </authorList>
    </citation>
    <scope>NUCLEOTIDE SEQUENCE</scope>
    <source>
        <strain evidence="5">HY-45-18</strain>
    </source>
</reference>
<dbReference type="InterPro" id="IPR051274">
    <property type="entry name" value="3-5_Exoribonuclease"/>
</dbReference>
<dbReference type="InterPro" id="IPR013520">
    <property type="entry name" value="Ribonucl_H"/>
</dbReference>
<evidence type="ECO:0000256" key="3">
    <source>
        <dbReference type="ARBA" id="ARBA00022839"/>
    </source>
</evidence>
<dbReference type="CDD" id="cd06133">
    <property type="entry name" value="ERI-1_3'hExo_like"/>
    <property type="match status" value="1"/>
</dbReference>
<dbReference type="Proteomes" id="UP001078443">
    <property type="component" value="Unassembled WGS sequence"/>
</dbReference>
<feature type="domain" description="Exonuclease" evidence="4">
    <location>
        <begin position="17"/>
        <end position="197"/>
    </location>
</feature>
<dbReference type="SMART" id="SM00479">
    <property type="entry name" value="EXOIII"/>
    <property type="match status" value="1"/>
</dbReference>
<evidence type="ECO:0000256" key="2">
    <source>
        <dbReference type="ARBA" id="ARBA00022801"/>
    </source>
</evidence>
<dbReference type="InterPro" id="IPR012337">
    <property type="entry name" value="RNaseH-like_sf"/>
</dbReference>
<dbReference type="PANTHER" id="PTHR23044">
    <property type="entry name" value="3'-5' EXONUCLEASE ERI1-RELATED"/>
    <property type="match status" value="1"/>
</dbReference>
<dbReference type="Gene3D" id="3.30.420.10">
    <property type="entry name" value="Ribonuclease H-like superfamily/Ribonuclease H"/>
    <property type="match status" value="1"/>
</dbReference>
<sequence>MSFYLIEEDEFIFVPYNLLAIDFEFTTTRFIKNKARKYIQEIVEIGVIYKNDDITKEYTSIIKPRYFTEYKNKNKHNVCAGSFSYGDIEKGIDLSTMFEKIKNMYVKEETIWVSWGKAEYDILKMLCKIYGITLPFLKEDYMDLSLEFRKFYNIKQNISLDKALSLLNIPIIDRHRALPDARALMNIINKMLVQGYVLKEG</sequence>
<comment type="caution">
    <text evidence="5">The sequence shown here is derived from an EMBL/GenBank/DDBJ whole genome shotgun (WGS) entry which is preliminary data.</text>
</comment>
<dbReference type="EMBL" id="JAPQER010000002">
    <property type="protein sequence ID" value="MCY6484288.1"/>
    <property type="molecule type" value="Genomic_DNA"/>
</dbReference>
<organism evidence="5 6">
    <name type="scientific">Clostridium aestuarii</name>
    <dbReference type="NCBI Taxonomy" id="338193"/>
    <lineage>
        <taxon>Bacteria</taxon>
        <taxon>Bacillati</taxon>
        <taxon>Bacillota</taxon>
        <taxon>Clostridia</taxon>
        <taxon>Eubacteriales</taxon>
        <taxon>Clostridiaceae</taxon>
        <taxon>Clostridium</taxon>
    </lineage>
</organism>
<dbReference type="InterPro" id="IPR047201">
    <property type="entry name" value="ERI-1_3'hExo-like"/>
</dbReference>
<evidence type="ECO:0000313" key="6">
    <source>
        <dbReference type="Proteomes" id="UP001078443"/>
    </source>
</evidence>
<dbReference type="InterPro" id="IPR036397">
    <property type="entry name" value="RNaseH_sf"/>
</dbReference>
<name>A0ABT4CZ81_9CLOT</name>
<dbReference type="GO" id="GO:0004527">
    <property type="term" value="F:exonuclease activity"/>
    <property type="evidence" value="ECO:0007669"/>
    <property type="project" value="UniProtKB-KW"/>
</dbReference>
<accession>A0ABT4CZ81</accession>
<evidence type="ECO:0000259" key="4">
    <source>
        <dbReference type="SMART" id="SM00479"/>
    </source>
</evidence>
<dbReference type="PANTHER" id="PTHR23044:SF61">
    <property type="entry name" value="3'-5' EXORIBONUCLEASE 1-RELATED"/>
    <property type="match status" value="1"/>
</dbReference>